<dbReference type="EMBL" id="WBSM01000003">
    <property type="protein sequence ID" value="KAB8288317.1"/>
    <property type="molecule type" value="Genomic_DNA"/>
</dbReference>
<feature type="transmembrane region" description="Helical" evidence="1">
    <location>
        <begin position="37"/>
        <end position="59"/>
    </location>
</feature>
<evidence type="ECO:0000256" key="1">
    <source>
        <dbReference type="SAM" id="Phobius"/>
    </source>
</evidence>
<dbReference type="RefSeq" id="WP_152357975.1">
    <property type="nucleotide sequence ID" value="NZ_WBSM01000003.1"/>
</dbReference>
<evidence type="ECO:0000313" key="2">
    <source>
        <dbReference type="EMBL" id="KAB8288317.1"/>
    </source>
</evidence>
<proteinExistence type="predicted"/>
<keyword evidence="1" id="KW-0812">Transmembrane</keyword>
<protein>
    <submittedName>
        <fullName evidence="2">Uncharacterized protein</fullName>
    </submittedName>
</protein>
<reference evidence="2 5" key="2">
    <citation type="submission" date="2019-10" db="EMBL/GenBank/DDBJ databases">
        <title>Characterization of the phylogenetic diversity of two novel species belonging to the genus Bifidobacterium: Bifidobacterium cebidarum sp. nov. and Bifidobacterium leontopitheci sp. nov.</title>
        <authorList>
            <person name="Lugli G.A."/>
            <person name="Duranti S."/>
            <person name="Milani C."/>
            <person name="Turroni F."/>
            <person name="Ventura M."/>
        </authorList>
    </citation>
    <scope>NUCLEOTIDE SEQUENCE [LARGE SCALE GENOMIC DNA]</scope>
    <source>
        <strain evidence="2 5">DSM 100688</strain>
    </source>
</reference>
<gene>
    <name evidence="2" type="ORF">DSM100688_0884</name>
    <name evidence="3" type="ORF">GFD24_05335</name>
</gene>
<accession>A0A6L4X351</accession>
<dbReference type="AlphaFoldDB" id="A0A6L4X351"/>
<keyword evidence="1" id="KW-0472">Membrane</keyword>
<evidence type="ECO:0000313" key="3">
    <source>
        <dbReference type="EMBL" id="NEG71645.1"/>
    </source>
</evidence>
<feature type="transmembrane region" description="Helical" evidence="1">
    <location>
        <begin position="71"/>
        <end position="93"/>
    </location>
</feature>
<sequence length="113" mass="12491">MAILSIHNLIIFAVFIVICAGVVWLQIKLSRTDGRWLGLILPTITLLIALLAAIGTLTWNATPSAGVWNTALHAITIFLVCNIPTIVLSGIYLHERDQIRHRAELTHMSVQDL</sequence>
<keyword evidence="1" id="KW-1133">Transmembrane helix</keyword>
<name>A0A6L4X351_9BIFI</name>
<comment type="caution">
    <text evidence="2">The sequence shown here is derived from an EMBL/GenBank/DDBJ whole genome shotgun (WGS) entry which is preliminary data.</text>
</comment>
<dbReference type="Proteomes" id="UP000482084">
    <property type="component" value="Unassembled WGS sequence"/>
</dbReference>
<reference evidence="3 4" key="1">
    <citation type="submission" date="2019-10" db="EMBL/GenBank/DDBJ databases">
        <title>Bifidobacterium from non-human primates.</title>
        <authorList>
            <person name="Modesto M."/>
        </authorList>
    </citation>
    <scope>NUCLEOTIDE SEQUENCE [LARGE SCALE GENOMIC DNA]</scope>
    <source>
        <strain evidence="3 4">TREM</strain>
    </source>
</reference>
<keyword evidence="5" id="KW-1185">Reference proteome</keyword>
<dbReference type="Proteomes" id="UP000469943">
    <property type="component" value="Unassembled WGS sequence"/>
</dbReference>
<dbReference type="EMBL" id="WHZX01000003">
    <property type="protein sequence ID" value="NEG71645.1"/>
    <property type="molecule type" value="Genomic_DNA"/>
</dbReference>
<dbReference type="OrthoDB" id="2200068at2"/>
<evidence type="ECO:0000313" key="5">
    <source>
        <dbReference type="Proteomes" id="UP000482084"/>
    </source>
</evidence>
<feature type="transmembrane region" description="Helical" evidence="1">
    <location>
        <begin position="6"/>
        <end position="25"/>
    </location>
</feature>
<evidence type="ECO:0000313" key="4">
    <source>
        <dbReference type="Proteomes" id="UP000469943"/>
    </source>
</evidence>
<organism evidence="2 5">
    <name type="scientific">Bifidobacterium ramosum</name>
    <dbReference type="NCBI Taxonomy" id="1798158"/>
    <lineage>
        <taxon>Bacteria</taxon>
        <taxon>Bacillati</taxon>
        <taxon>Actinomycetota</taxon>
        <taxon>Actinomycetes</taxon>
        <taxon>Bifidobacteriales</taxon>
        <taxon>Bifidobacteriaceae</taxon>
        <taxon>Bifidobacterium</taxon>
    </lineage>
</organism>